<sequence>MDSVNVEDIYRAYEVIDRAGDYDEEVKKSYRTIINGAHGESNCKRLAAQFIPRFFGKFPEFHETAIDALFDLCEDTDLNVRLTVIKYLPNVVRESDKVAVRIADALVQLLQNGKNKPIYSFPMIYDLKLTPIIIKETAQEIAAVKKALEQVIRLSPRDSIVAIFQQSLKGSPEVRNRTINFLSNDLNRFKEELFEKGEDVEACFANEALHDASISEFEIFMKMLLPLKMYRLENKDNLKELVNVLINSIVTGDEKFDPTDHTKVQKLLLCGKTLIQYFEKGVKSTSFLAFLVNKILPKEIYSRLQERHQKMILRFLAECISGKHNEATIKNAAPLVKELFINEIPPPGDDTEIEPKLDLPRVEYIVFALYCIASKIPEIVEGQEMISRFRNLYAVAIKCISRIKQGLKDLQKRGSKDQETTEKIKKAESGQIVTNNILSMIKELMKPVKARHFTKIVHSWNTSTPNVVVASTLTPVKRAVDADSSSEVPTNKKQMVENLRSQMVQKPNSFQNTKSSRAGQVPSRQQFNKDIPRIASGVVRKNGSNGGSDGRSKIDRNSAQNNQANLYVPPPRRGIDI</sequence>
<dbReference type="PANTHER" id="PTHR12758">
    <property type="entry name" value="APOPTOSIS INHIBITOR 5-RELATED"/>
    <property type="match status" value="1"/>
</dbReference>
<protein>
    <submittedName>
        <fullName evidence="4">44344_t:CDS:1</fullName>
    </submittedName>
</protein>
<accession>A0ABN7W8S0</accession>
<feature type="region of interest" description="Disordered" evidence="3">
    <location>
        <begin position="506"/>
        <end position="577"/>
    </location>
</feature>
<evidence type="ECO:0000256" key="2">
    <source>
        <dbReference type="ARBA" id="ARBA00022703"/>
    </source>
</evidence>
<dbReference type="InterPro" id="IPR008383">
    <property type="entry name" value="API5"/>
</dbReference>
<comment type="similarity">
    <text evidence="1">Belongs to the API5 family.</text>
</comment>
<evidence type="ECO:0000313" key="5">
    <source>
        <dbReference type="Proteomes" id="UP000789901"/>
    </source>
</evidence>
<dbReference type="Pfam" id="PF05918">
    <property type="entry name" value="API5"/>
    <property type="match status" value="2"/>
</dbReference>
<reference evidence="4 5" key="1">
    <citation type="submission" date="2021-06" db="EMBL/GenBank/DDBJ databases">
        <authorList>
            <person name="Kallberg Y."/>
            <person name="Tangrot J."/>
            <person name="Rosling A."/>
        </authorList>
    </citation>
    <scope>NUCLEOTIDE SEQUENCE [LARGE SCALE GENOMIC DNA]</scope>
    <source>
        <strain evidence="4 5">120-4 pot B 10/14</strain>
    </source>
</reference>
<feature type="compositionally biased region" description="Pro residues" evidence="3">
    <location>
        <begin position="568"/>
        <end position="577"/>
    </location>
</feature>
<dbReference type="EMBL" id="CAJVQB010035145">
    <property type="protein sequence ID" value="CAG8822153.1"/>
    <property type="molecule type" value="Genomic_DNA"/>
</dbReference>
<evidence type="ECO:0000256" key="1">
    <source>
        <dbReference type="ARBA" id="ARBA00009515"/>
    </source>
</evidence>
<comment type="caution">
    <text evidence="4">The sequence shown here is derived from an EMBL/GenBank/DDBJ whole genome shotgun (WGS) entry which is preliminary data.</text>
</comment>
<dbReference type="PANTHER" id="PTHR12758:SF19">
    <property type="entry name" value="APOPTOSIS INHIBITOR 5"/>
    <property type="match status" value="1"/>
</dbReference>
<keyword evidence="2" id="KW-0053">Apoptosis</keyword>
<dbReference type="SUPFAM" id="SSF48371">
    <property type="entry name" value="ARM repeat"/>
    <property type="match status" value="1"/>
</dbReference>
<gene>
    <name evidence="4" type="ORF">GMARGA_LOCUS28019</name>
</gene>
<feature type="compositionally biased region" description="Polar residues" evidence="3">
    <location>
        <begin position="506"/>
        <end position="528"/>
    </location>
</feature>
<proteinExistence type="inferred from homology"/>
<name>A0ABN7W8S0_GIGMA</name>
<organism evidence="4 5">
    <name type="scientific">Gigaspora margarita</name>
    <dbReference type="NCBI Taxonomy" id="4874"/>
    <lineage>
        <taxon>Eukaryota</taxon>
        <taxon>Fungi</taxon>
        <taxon>Fungi incertae sedis</taxon>
        <taxon>Mucoromycota</taxon>
        <taxon>Glomeromycotina</taxon>
        <taxon>Glomeromycetes</taxon>
        <taxon>Diversisporales</taxon>
        <taxon>Gigasporaceae</taxon>
        <taxon>Gigaspora</taxon>
    </lineage>
</organism>
<dbReference type="Proteomes" id="UP000789901">
    <property type="component" value="Unassembled WGS sequence"/>
</dbReference>
<evidence type="ECO:0000256" key="3">
    <source>
        <dbReference type="SAM" id="MobiDB-lite"/>
    </source>
</evidence>
<evidence type="ECO:0000313" key="4">
    <source>
        <dbReference type="EMBL" id="CAG8822153.1"/>
    </source>
</evidence>
<keyword evidence="5" id="KW-1185">Reference proteome</keyword>
<dbReference type="InterPro" id="IPR016024">
    <property type="entry name" value="ARM-type_fold"/>
</dbReference>